<dbReference type="PANTHER" id="PTHR33602">
    <property type="entry name" value="REGULATORY PROTEIN RECX FAMILY PROTEIN"/>
    <property type="match status" value="1"/>
</dbReference>
<evidence type="ECO:0000313" key="7">
    <source>
        <dbReference type="EMBL" id="MBW2937044.1"/>
    </source>
</evidence>
<gene>
    <name evidence="7" type="ORF">KXJ69_02940</name>
</gene>
<evidence type="ECO:0000259" key="5">
    <source>
        <dbReference type="Pfam" id="PF02631"/>
    </source>
</evidence>
<evidence type="ECO:0000313" key="8">
    <source>
        <dbReference type="Proteomes" id="UP001138686"/>
    </source>
</evidence>
<keyword evidence="8" id="KW-1185">Reference proteome</keyword>
<dbReference type="PANTHER" id="PTHR33602:SF1">
    <property type="entry name" value="REGULATORY PROTEIN RECX FAMILY PROTEIN"/>
    <property type="match status" value="1"/>
</dbReference>
<protein>
    <recommendedName>
        <fullName evidence="3">Regulatory protein RecX</fullName>
    </recommendedName>
</protein>
<evidence type="ECO:0000259" key="6">
    <source>
        <dbReference type="Pfam" id="PF21981"/>
    </source>
</evidence>
<keyword evidence="4" id="KW-0963">Cytoplasm</keyword>
<dbReference type="GO" id="GO:0005737">
    <property type="term" value="C:cytoplasm"/>
    <property type="evidence" value="ECO:0007669"/>
    <property type="project" value="UniProtKB-SubCell"/>
</dbReference>
<evidence type="ECO:0000256" key="3">
    <source>
        <dbReference type="ARBA" id="ARBA00018111"/>
    </source>
</evidence>
<feature type="domain" description="RecX third three-helical" evidence="6">
    <location>
        <begin position="106"/>
        <end position="151"/>
    </location>
</feature>
<comment type="subcellular location">
    <subcellularLocation>
        <location evidence="1">Cytoplasm</location>
    </subcellularLocation>
</comment>
<dbReference type="InterPro" id="IPR053924">
    <property type="entry name" value="RecX_HTH_2nd"/>
</dbReference>
<dbReference type="InterPro" id="IPR003783">
    <property type="entry name" value="Regulatory_RecX"/>
</dbReference>
<dbReference type="InterPro" id="IPR053925">
    <property type="entry name" value="RecX_HTH_3rd"/>
</dbReference>
<sequence length="158" mass="19175">MNTYKTYTVDEAKARMERYCAYQERCHKEVHKKLKELRMIPEAIDQIVHHLLQHNYLNETRFAQAFARGKFKHKYWGKNRIVQELKMREISAFNIKIALKEIPENEYLSSFEALAEKRLNQLTSEKNLQKKKKKLADYLFYRGWEPHLVWEKVNELTK</sequence>
<dbReference type="AlphaFoldDB" id="A0A9X1FM78"/>
<accession>A0A9X1FM78</accession>
<dbReference type="EMBL" id="JAHWDP010000001">
    <property type="protein sequence ID" value="MBW2937044.1"/>
    <property type="molecule type" value="Genomic_DNA"/>
</dbReference>
<dbReference type="Pfam" id="PF21981">
    <property type="entry name" value="RecX_HTH3"/>
    <property type="match status" value="1"/>
</dbReference>
<comment type="caution">
    <text evidence="7">The sequence shown here is derived from an EMBL/GenBank/DDBJ whole genome shotgun (WGS) entry which is preliminary data.</text>
</comment>
<organism evidence="7 8">
    <name type="scientific">Halomarinibacterium sedimenti</name>
    <dbReference type="NCBI Taxonomy" id="2857106"/>
    <lineage>
        <taxon>Bacteria</taxon>
        <taxon>Pseudomonadati</taxon>
        <taxon>Bacteroidota</taxon>
        <taxon>Flavobacteriia</taxon>
        <taxon>Flavobacteriales</taxon>
        <taxon>Flavobacteriaceae</taxon>
        <taxon>Halomarinibacterium</taxon>
    </lineage>
</organism>
<proteinExistence type="inferred from homology"/>
<evidence type="ECO:0000256" key="1">
    <source>
        <dbReference type="ARBA" id="ARBA00004496"/>
    </source>
</evidence>
<dbReference type="RefSeq" id="WP_219051100.1">
    <property type="nucleotide sequence ID" value="NZ_JAHWDP010000001.1"/>
</dbReference>
<comment type="similarity">
    <text evidence="2">Belongs to the RecX family.</text>
</comment>
<dbReference type="Proteomes" id="UP001138686">
    <property type="component" value="Unassembled WGS sequence"/>
</dbReference>
<evidence type="ECO:0000256" key="2">
    <source>
        <dbReference type="ARBA" id="ARBA00009695"/>
    </source>
</evidence>
<name>A0A9X1FM78_9FLAO</name>
<feature type="domain" description="RecX second three-helical" evidence="5">
    <location>
        <begin position="58"/>
        <end position="99"/>
    </location>
</feature>
<reference evidence="7" key="1">
    <citation type="submission" date="2021-07" db="EMBL/GenBank/DDBJ databases">
        <title>Aureisphaera sp. CAU 1614 isolated from sea sediment.</title>
        <authorList>
            <person name="Kim W."/>
        </authorList>
    </citation>
    <scope>NUCLEOTIDE SEQUENCE</scope>
    <source>
        <strain evidence="7">CAU 1614</strain>
    </source>
</reference>
<dbReference type="GO" id="GO:0006282">
    <property type="term" value="P:regulation of DNA repair"/>
    <property type="evidence" value="ECO:0007669"/>
    <property type="project" value="InterPro"/>
</dbReference>
<evidence type="ECO:0000256" key="4">
    <source>
        <dbReference type="ARBA" id="ARBA00022490"/>
    </source>
</evidence>
<dbReference type="Pfam" id="PF02631">
    <property type="entry name" value="RecX_HTH2"/>
    <property type="match status" value="1"/>
</dbReference>